<evidence type="ECO:0000256" key="1">
    <source>
        <dbReference type="ARBA" id="ARBA00007162"/>
    </source>
</evidence>
<accession>A0A327KRT9</accession>
<keyword evidence="4" id="KW-1185">Reference proteome</keyword>
<evidence type="ECO:0008006" key="5">
    <source>
        <dbReference type="Google" id="ProtNLM"/>
    </source>
</evidence>
<dbReference type="GO" id="GO:0055085">
    <property type="term" value="P:transmembrane transport"/>
    <property type="evidence" value="ECO:0007669"/>
    <property type="project" value="InterPro"/>
</dbReference>
<sequence length="311" mass="33945">MCHGARGPGAVLLRARRSGETKPMLNRRRFLATTAAVGATLAAPAVRAQSRQTIKIGLAPQQATQAETRKVWEPIYKIVADRMGVGLELTVANDWAGISVALASEQIDATQMGPWGYVLARAKGEARIACTMLVNGEPTYRAVIVARPGLKIEKWPDDARGLSMQMLDVGSTTGWMVPTHWFRQRGLEPKTFFGRYAEGASAAAAQVAAANGQVDLATGWDIHRNTMIRNGTIKADSNTVVWQSDPLPNEVVAVRRSFSEEMRVALRDALVGLTDEQKKLLPWPYTGFVPGTHEPYEVLEKMGRELGVLKA</sequence>
<dbReference type="InterPro" id="IPR006311">
    <property type="entry name" value="TAT_signal"/>
</dbReference>
<organism evidence="3 4">
    <name type="scientific">Rhodoplanes elegans</name>
    <dbReference type="NCBI Taxonomy" id="29408"/>
    <lineage>
        <taxon>Bacteria</taxon>
        <taxon>Pseudomonadati</taxon>
        <taxon>Pseudomonadota</taxon>
        <taxon>Alphaproteobacteria</taxon>
        <taxon>Hyphomicrobiales</taxon>
        <taxon>Nitrobacteraceae</taxon>
        <taxon>Rhodoplanes</taxon>
    </lineage>
</organism>
<dbReference type="Gene3D" id="3.40.190.10">
    <property type="entry name" value="Periplasmic binding protein-like II"/>
    <property type="match status" value="2"/>
</dbReference>
<evidence type="ECO:0000313" key="4">
    <source>
        <dbReference type="Proteomes" id="UP000248863"/>
    </source>
</evidence>
<protein>
    <recommendedName>
        <fullName evidence="5">Phosphonate ABC transporter</fullName>
    </recommendedName>
</protein>
<dbReference type="AlphaFoldDB" id="A0A327KRT9"/>
<proteinExistence type="inferred from homology"/>
<comment type="caution">
    <text evidence="3">The sequence shown here is derived from an EMBL/GenBank/DDBJ whole genome shotgun (WGS) entry which is preliminary data.</text>
</comment>
<comment type="similarity">
    <text evidence="1">Belongs to the phosphate/phosphite/phosphonate binding protein family.</text>
</comment>
<reference evidence="3 4" key="1">
    <citation type="submission" date="2017-07" db="EMBL/GenBank/DDBJ databases">
        <title>Draft Genome Sequences of Select Purple Nonsulfur Bacteria.</title>
        <authorList>
            <person name="Lasarre B."/>
            <person name="Mckinlay J.B."/>
        </authorList>
    </citation>
    <scope>NUCLEOTIDE SEQUENCE [LARGE SCALE GENOMIC DNA]</scope>
    <source>
        <strain evidence="3 4">DSM 11907</strain>
    </source>
</reference>
<dbReference type="Proteomes" id="UP000248863">
    <property type="component" value="Unassembled WGS sequence"/>
</dbReference>
<name>A0A327KRT9_9BRAD</name>
<dbReference type="PANTHER" id="PTHR35841">
    <property type="entry name" value="PHOSPHONATES-BINDING PERIPLASMIC PROTEIN"/>
    <property type="match status" value="1"/>
</dbReference>
<dbReference type="GO" id="GO:0043190">
    <property type="term" value="C:ATP-binding cassette (ABC) transporter complex"/>
    <property type="evidence" value="ECO:0007669"/>
    <property type="project" value="InterPro"/>
</dbReference>
<dbReference type="InterPro" id="IPR005770">
    <property type="entry name" value="PhnD"/>
</dbReference>
<dbReference type="SUPFAM" id="SSF53850">
    <property type="entry name" value="Periplasmic binding protein-like II"/>
    <property type="match status" value="1"/>
</dbReference>
<evidence type="ECO:0000313" key="3">
    <source>
        <dbReference type="EMBL" id="RAI40075.1"/>
    </source>
</evidence>
<dbReference type="EMBL" id="NPEU01000051">
    <property type="protein sequence ID" value="RAI40075.1"/>
    <property type="molecule type" value="Genomic_DNA"/>
</dbReference>
<dbReference type="OrthoDB" id="9802896at2"/>
<dbReference type="Pfam" id="PF12974">
    <property type="entry name" value="Phosphonate-bd"/>
    <property type="match status" value="1"/>
</dbReference>
<dbReference type="PROSITE" id="PS51318">
    <property type="entry name" value="TAT"/>
    <property type="match status" value="1"/>
</dbReference>
<dbReference type="PANTHER" id="PTHR35841:SF1">
    <property type="entry name" value="PHOSPHONATES-BINDING PERIPLASMIC PROTEIN"/>
    <property type="match status" value="1"/>
</dbReference>
<dbReference type="NCBIfam" id="TIGR01098">
    <property type="entry name" value="3A0109s03R"/>
    <property type="match status" value="1"/>
</dbReference>
<gene>
    <name evidence="3" type="ORF">CH338_07315</name>
</gene>
<keyword evidence="2" id="KW-0732">Signal</keyword>
<evidence type="ECO:0000256" key="2">
    <source>
        <dbReference type="ARBA" id="ARBA00022729"/>
    </source>
</evidence>